<evidence type="ECO:0000313" key="14">
    <source>
        <dbReference type="EMBL" id="NOU62825.1"/>
    </source>
</evidence>
<gene>
    <name evidence="14" type="ORF">GC096_02025</name>
</gene>
<keyword evidence="6" id="KW-0547">Nucleotide-binding</keyword>
<evidence type="ECO:0000256" key="11">
    <source>
        <dbReference type="ARBA" id="ARBA00023136"/>
    </source>
</evidence>
<evidence type="ECO:0000256" key="1">
    <source>
        <dbReference type="ARBA" id="ARBA00004651"/>
    </source>
</evidence>
<keyword evidence="11 12" id="KW-0472">Membrane</keyword>
<evidence type="ECO:0000256" key="8">
    <source>
        <dbReference type="ARBA" id="ARBA00022840"/>
    </source>
</evidence>
<dbReference type="SUPFAM" id="SSF158472">
    <property type="entry name" value="HAMP domain-like"/>
    <property type="match status" value="1"/>
</dbReference>
<evidence type="ECO:0000256" key="12">
    <source>
        <dbReference type="SAM" id="Phobius"/>
    </source>
</evidence>
<dbReference type="Gene3D" id="6.10.340.10">
    <property type="match status" value="1"/>
</dbReference>
<keyword evidence="7" id="KW-0418">Kinase</keyword>
<dbReference type="RefSeq" id="WP_171628641.1">
    <property type="nucleotide sequence ID" value="NZ_WHNY01000005.1"/>
</dbReference>
<comment type="subcellular location">
    <subcellularLocation>
        <location evidence="1">Cell membrane</location>
        <topology evidence="1">Multi-pass membrane protein</topology>
    </subcellularLocation>
</comment>
<keyword evidence="10" id="KW-0902">Two-component regulatory system</keyword>
<evidence type="ECO:0000256" key="2">
    <source>
        <dbReference type="ARBA" id="ARBA00022475"/>
    </source>
</evidence>
<evidence type="ECO:0000256" key="10">
    <source>
        <dbReference type="ARBA" id="ARBA00023012"/>
    </source>
</evidence>
<dbReference type="PANTHER" id="PTHR34220">
    <property type="entry name" value="SENSOR HISTIDINE KINASE YPDA"/>
    <property type="match status" value="1"/>
</dbReference>
<evidence type="ECO:0000256" key="7">
    <source>
        <dbReference type="ARBA" id="ARBA00022777"/>
    </source>
</evidence>
<comment type="caution">
    <text evidence="14">The sequence shown here is derived from an EMBL/GenBank/DDBJ whole genome shotgun (WGS) entry which is preliminary data.</text>
</comment>
<dbReference type="Pfam" id="PF00672">
    <property type="entry name" value="HAMP"/>
    <property type="match status" value="1"/>
</dbReference>
<name>A0ABX1X479_9BACL</name>
<dbReference type="PROSITE" id="PS50885">
    <property type="entry name" value="HAMP"/>
    <property type="match status" value="1"/>
</dbReference>
<keyword evidence="4" id="KW-0808">Transferase</keyword>
<feature type="transmembrane region" description="Helical" evidence="12">
    <location>
        <begin position="12"/>
        <end position="31"/>
    </location>
</feature>
<keyword evidence="5 12" id="KW-0812">Transmembrane</keyword>
<dbReference type="SMART" id="SM00304">
    <property type="entry name" value="HAMP"/>
    <property type="match status" value="1"/>
</dbReference>
<keyword evidence="9 12" id="KW-1133">Transmembrane helix</keyword>
<dbReference type="Pfam" id="PF06580">
    <property type="entry name" value="His_kinase"/>
    <property type="match status" value="1"/>
</dbReference>
<reference evidence="14 15" key="1">
    <citation type="submission" date="2019-10" db="EMBL/GenBank/DDBJ databases">
        <title>Description of Paenibacillus humi sp. nov.</title>
        <authorList>
            <person name="Carlier A."/>
            <person name="Qi S."/>
        </authorList>
    </citation>
    <scope>NUCLEOTIDE SEQUENCE [LARGE SCALE GENOMIC DNA]</scope>
    <source>
        <strain evidence="14 15">LMG 31461</strain>
    </source>
</reference>
<protein>
    <submittedName>
        <fullName evidence="14">HAMP domain-containing protein</fullName>
    </submittedName>
</protein>
<sequence>MKFIRRISRLRLLPKLILTFLLVLSPLYFIGLKMNVSGSGIVRNEISNSLSSRVDLYMEILESDFSRTVGLLQQYVNDDDLLKLSTSASFMTDIERMDSILRLKSRLDLLKSSSNFIANVIAYIPDIDRSITSNEIDITNFNRVEFEALRQANNRFQTPFIVWQDRLFISISYPDPSINKSPRFVMAVEISRQALETTLSRFTNEGGGAVLTGKNSLWTVSGAVDVQQGKKFLQQVENERKQITSEIGNVKIDNMTFMVAQKDSETLNATLLMFVPTQSLLLPLQTYRMWLIILSLSAVAIMFAFSFSIYRMIHRPLRILVAAFRKLEQGDFEISLKAPFQDEFGFLYERFNATVRQLGVLVHEVYEQQYRAQSAELRHLQSQINPHFLYNTYFILYRMAKLHDNENLIHLTKHLGEYFQYITRDGSDKAPFDKEAQHAKSYMEIQSIRFRQRIKAVFEPIPQEVSNILVPRLILQPIIENAYNYALEQKAKDGLLIVNSVVQDGRLLVVVEDNGDQITPESLKKLQMLLSNGELVAESTGLVNVHRRLRIQYGPEGGIQLDIGSLGGLKVTIIIPLERE</sequence>
<organism evidence="14 15">
    <name type="scientific">Paenibacillus plantarum</name>
    <dbReference type="NCBI Taxonomy" id="2654975"/>
    <lineage>
        <taxon>Bacteria</taxon>
        <taxon>Bacillati</taxon>
        <taxon>Bacillota</taxon>
        <taxon>Bacilli</taxon>
        <taxon>Bacillales</taxon>
        <taxon>Paenibacillaceae</taxon>
        <taxon>Paenibacillus</taxon>
    </lineage>
</organism>
<keyword evidence="3" id="KW-0597">Phosphoprotein</keyword>
<dbReference type="CDD" id="cd06225">
    <property type="entry name" value="HAMP"/>
    <property type="match status" value="1"/>
</dbReference>
<feature type="transmembrane region" description="Helical" evidence="12">
    <location>
        <begin position="289"/>
        <end position="310"/>
    </location>
</feature>
<dbReference type="Proteomes" id="UP000653578">
    <property type="component" value="Unassembled WGS sequence"/>
</dbReference>
<dbReference type="InterPro" id="IPR003660">
    <property type="entry name" value="HAMP_dom"/>
</dbReference>
<accession>A0ABX1X479</accession>
<keyword evidence="8" id="KW-0067">ATP-binding</keyword>
<dbReference type="Gene3D" id="3.30.565.10">
    <property type="entry name" value="Histidine kinase-like ATPase, C-terminal domain"/>
    <property type="match status" value="1"/>
</dbReference>
<feature type="domain" description="HAMP" evidence="13">
    <location>
        <begin position="311"/>
        <end position="363"/>
    </location>
</feature>
<keyword evidence="2" id="KW-1003">Cell membrane</keyword>
<evidence type="ECO:0000313" key="15">
    <source>
        <dbReference type="Proteomes" id="UP000653578"/>
    </source>
</evidence>
<proteinExistence type="predicted"/>
<dbReference type="PANTHER" id="PTHR34220:SF11">
    <property type="entry name" value="SENSOR PROTEIN KINASE HPTS"/>
    <property type="match status" value="1"/>
</dbReference>
<evidence type="ECO:0000256" key="3">
    <source>
        <dbReference type="ARBA" id="ARBA00022553"/>
    </source>
</evidence>
<dbReference type="InterPro" id="IPR036890">
    <property type="entry name" value="HATPase_C_sf"/>
</dbReference>
<evidence type="ECO:0000256" key="9">
    <source>
        <dbReference type="ARBA" id="ARBA00022989"/>
    </source>
</evidence>
<dbReference type="EMBL" id="WHNY01000005">
    <property type="protein sequence ID" value="NOU62825.1"/>
    <property type="molecule type" value="Genomic_DNA"/>
</dbReference>
<evidence type="ECO:0000256" key="4">
    <source>
        <dbReference type="ARBA" id="ARBA00022679"/>
    </source>
</evidence>
<keyword evidence="15" id="KW-1185">Reference proteome</keyword>
<dbReference type="InterPro" id="IPR010559">
    <property type="entry name" value="Sig_transdc_His_kin_internal"/>
</dbReference>
<evidence type="ECO:0000256" key="5">
    <source>
        <dbReference type="ARBA" id="ARBA00022692"/>
    </source>
</evidence>
<dbReference type="InterPro" id="IPR050640">
    <property type="entry name" value="Bact_2-comp_sensor_kinase"/>
</dbReference>
<evidence type="ECO:0000256" key="6">
    <source>
        <dbReference type="ARBA" id="ARBA00022741"/>
    </source>
</evidence>
<evidence type="ECO:0000259" key="13">
    <source>
        <dbReference type="PROSITE" id="PS50885"/>
    </source>
</evidence>
<dbReference type="SUPFAM" id="SSF55874">
    <property type="entry name" value="ATPase domain of HSP90 chaperone/DNA topoisomerase II/histidine kinase"/>
    <property type="match status" value="1"/>
</dbReference>